<evidence type="ECO:0000313" key="10">
    <source>
        <dbReference type="EMBL" id="EFN52067.1"/>
    </source>
</evidence>
<keyword evidence="11" id="KW-1185">Reference proteome</keyword>
<dbReference type="RefSeq" id="XP_005844169.1">
    <property type="nucleotide sequence ID" value="XM_005844107.1"/>
</dbReference>
<proteinExistence type="inferred from homology"/>
<accession>E1ZPZ7</accession>
<protein>
    <recommendedName>
        <fullName evidence="9">PsbP C-terminal domain-containing protein</fullName>
    </recommendedName>
</protein>
<dbReference type="OrthoDB" id="507333at2759"/>
<dbReference type="Pfam" id="PF01789">
    <property type="entry name" value="PsbP"/>
    <property type="match status" value="1"/>
</dbReference>
<evidence type="ECO:0000256" key="3">
    <source>
        <dbReference type="ARBA" id="ARBA00022640"/>
    </source>
</evidence>
<dbReference type="Pfam" id="PF05757">
    <property type="entry name" value="PsbQ"/>
    <property type="match status" value="1"/>
</dbReference>
<gene>
    <name evidence="10" type="ORF">CHLNCDRAFT_139312</name>
</gene>
<dbReference type="EMBL" id="GL433858">
    <property type="protein sequence ID" value="EFN52067.1"/>
    <property type="molecule type" value="Genomic_DNA"/>
</dbReference>
<dbReference type="eggNOG" id="ENOG502QUMW">
    <property type="taxonomic scope" value="Eukaryota"/>
</dbReference>
<dbReference type="InterPro" id="IPR008797">
    <property type="entry name" value="PSII_PsbQ"/>
</dbReference>
<keyword evidence="4" id="KW-0809">Transit peptide</keyword>
<keyword evidence="2" id="KW-0602">Photosynthesis</keyword>
<dbReference type="Gene3D" id="3.40.1000.10">
    <property type="entry name" value="Mog1/PsbP, alpha/beta/alpha sandwich"/>
    <property type="match status" value="2"/>
</dbReference>
<dbReference type="InterPro" id="IPR016123">
    <property type="entry name" value="Mog1/PsbP_a/b/a-sand"/>
</dbReference>
<evidence type="ECO:0000256" key="4">
    <source>
        <dbReference type="ARBA" id="ARBA00022946"/>
    </source>
</evidence>
<evidence type="ECO:0000313" key="11">
    <source>
        <dbReference type="Proteomes" id="UP000008141"/>
    </source>
</evidence>
<dbReference type="FunCoup" id="E1ZPZ7">
    <property type="interactions" value="519"/>
</dbReference>
<evidence type="ECO:0000256" key="2">
    <source>
        <dbReference type="ARBA" id="ARBA00022531"/>
    </source>
</evidence>
<sequence length="205" mass="21452">MQALSSKATVAGAPIATSKPNTRGAQRAAVVVRSQKQEVDRRAVLGGLAAAAAISTAAPSEAAYGDAARVFAGSITNKSGFIPYAGDGFAVLIPSKWNPSKEQDFPGVVLRCCPTLSEGGFAPNKTAAASVLDVQEATDKKGKKYYKFEVLTRAADGDEGGRHQLVAATVSNGNLYLLKVQCGDKRWFKGAKKEAVGTWNSFTVV</sequence>
<keyword evidence="5" id="KW-0793">Thylakoid</keyword>
<dbReference type="GO" id="GO:0005509">
    <property type="term" value="F:calcium ion binding"/>
    <property type="evidence" value="ECO:0007669"/>
    <property type="project" value="InterPro"/>
</dbReference>
<dbReference type="OMA" id="WFKGQER"/>
<dbReference type="AlphaFoldDB" id="E1ZPZ7"/>
<dbReference type="InterPro" id="IPR002683">
    <property type="entry name" value="PsbP_C"/>
</dbReference>
<evidence type="ECO:0000256" key="8">
    <source>
        <dbReference type="ARBA" id="ARBA00046272"/>
    </source>
</evidence>
<dbReference type="STRING" id="554065.E1ZPZ7"/>
<dbReference type="PANTHER" id="PTHR31407:SF6">
    <property type="entry name" value="OXYGEN-EVOLVING ENHANCER PROTEIN 2-1, CHLOROPLASTIC"/>
    <property type="match status" value="1"/>
</dbReference>
<evidence type="ECO:0000256" key="5">
    <source>
        <dbReference type="ARBA" id="ARBA00023078"/>
    </source>
</evidence>
<dbReference type="KEGG" id="cvr:CHLNCDRAFT_139312"/>
<dbReference type="Proteomes" id="UP000008141">
    <property type="component" value="Unassembled WGS sequence"/>
</dbReference>
<name>E1ZPZ7_CHLVA</name>
<evidence type="ECO:0000256" key="1">
    <source>
        <dbReference type="ARBA" id="ARBA00022528"/>
    </source>
</evidence>
<dbReference type="GeneID" id="17351558"/>
<dbReference type="GO" id="GO:0015979">
    <property type="term" value="P:photosynthesis"/>
    <property type="evidence" value="ECO:0007669"/>
    <property type="project" value="UniProtKB-KW"/>
</dbReference>
<evidence type="ECO:0000256" key="7">
    <source>
        <dbReference type="ARBA" id="ARBA00035638"/>
    </source>
</evidence>
<dbReference type="GO" id="GO:0019898">
    <property type="term" value="C:extrinsic component of membrane"/>
    <property type="evidence" value="ECO:0007669"/>
    <property type="project" value="InterPro"/>
</dbReference>
<keyword evidence="6" id="KW-0604">Photosystem II</keyword>
<dbReference type="SUPFAM" id="SSF55724">
    <property type="entry name" value="Mog1p/PsbP-like"/>
    <property type="match status" value="1"/>
</dbReference>
<keyword evidence="1" id="KW-0150">Chloroplast</keyword>
<comment type="similarity">
    <text evidence="7">Belongs to the PsbP family.</text>
</comment>
<keyword evidence="3" id="KW-0934">Plastid</keyword>
<comment type="subcellular location">
    <subcellularLocation>
        <location evidence="8">Plastid</location>
        <location evidence="8">Chloroplast thylakoid</location>
    </subcellularLocation>
</comment>
<dbReference type="InParanoid" id="E1ZPZ7"/>
<feature type="domain" description="PsbP C-terminal" evidence="9">
    <location>
        <begin position="123"/>
        <end position="204"/>
    </location>
</feature>
<dbReference type="PANTHER" id="PTHR31407">
    <property type="match status" value="1"/>
</dbReference>
<dbReference type="GO" id="GO:0009654">
    <property type="term" value="C:photosystem II oxygen evolving complex"/>
    <property type="evidence" value="ECO:0007669"/>
    <property type="project" value="InterPro"/>
</dbReference>
<reference evidence="10 11" key="1">
    <citation type="journal article" date="2010" name="Plant Cell">
        <title>The Chlorella variabilis NC64A genome reveals adaptation to photosymbiosis, coevolution with viruses, and cryptic sex.</title>
        <authorList>
            <person name="Blanc G."/>
            <person name="Duncan G."/>
            <person name="Agarkova I."/>
            <person name="Borodovsky M."/>
            <person name="Gurnon J."/>
            <person name="Kuo A."/>
            <person name="Lindquist E."/>
            <person name="Lucas S."/>
            <person name="Pangilinan J."/>
            <person name="Polle J."/>
            <person name="Salamov A."/>
            <person name="Terry A."/>
            <person name="Yamada T."/>
            <person name="Dunigan D.D."/>
            <person name="Grigoriev I.V."/>
            <person name="Claverie J.M."/>
            <person name="Van Etten J.L."/>
        </authorList>
    </citation>
    <scope>NUCLEOTIDE SEQUENCE [LARGE SCALE GENOMIC DNA]</scope>
    <source>
        <strain evidence="10 11">NC64A</strain>
    </source>
</reference>
<evidence type="ECO:0000256" key="6">
    <source>
        <dbReference type="ARBA" id="ARBA00023276"/>
    </source>
</evidence>
<evidence type="ECO:0000259" key="9">
    <source>
        <dbReference type="Pfam" id="PF01789"/>
    </source>
</evidence>
<organism evidence="11">
    <name type="scientific">Chlorella variabilis</name>
    <name type="common">Green alga</name>
    <dbReference type="NCBI Taxonomy" id="554065"/>
    <lineage>
        <taxon>Eukaryota</taxon>
        <taxon>Viridiplantae</taxon>
        <taxon>Chlorophyta</taxon>
        <taxon>core chlorophytes</taxon>
        <taxon>Trebouxiophyceae</taxon>
        <taxon>Chlorellales</taxon>
        <taxon>Chlorellaceae</taxon>
        <taxon>Chlorella clade</taxon>
        <taxon>Chlorella</taxon>
    </lineage>
</organism>
<dbReference type="GO" id="GO:0009534">
    <property type="term" value="C:chloroplast thylakoid"/>
    <property type="evidence" value="ECO:0007669"/>
    <property type="project" value="UniProtKB-SubCell"/>
</dbReference>